<keyword evidence="1" id="KW-1133">Transmembrane helix</keyword>
<dbReference type="Proteomes" id="UP001199631">
    <property type="component" value="Unassembled WGS sequence"/>
</dbReference>
<keyword evidence="3" id="KW-0813">Transport</keyword>
<feature type="transmembrane region" description="Helical" evidence="1">
    <location>
        <begin position="44"/>
        <end position="64"/>
    </location>
</feature>
<evidence type="ECO:0000259" key="2">
    <source>
        <dbReference type="Pfam" id="PF07885"/>
    </source>
</evidence>
<proteinExistence type="predicted"/>
<evidence type="ECO:0000256" key="1">
    <source>
        <dbReference type="SAM" id="Phobius"/>
    </source>
</evidence>
<gene>
    <name evidence="3" type="ORF">K3T81_18710</name>
</gene>
<evidence type="ECO:0000313" key="4">
    <source>
        <dbReference type="Proteomes" id="UP001199631"/>
    </source>
</evidence>
<dbReference type="GO" id="GO:0034220">
    <property type="term" value="P:monoatomic ion transmembrane transport"/>
    <property type="evidence" value="ECO:0007669"/>
    <property type="project" value="UniProtKB-KW"/>
</dbReference>
<accession>A0AAW5BHH1</accession>
<keyword evidence="3" id="KW-0407">Ion channel</keyword>
<comment type="caution">
    <text evidence="3">The sequence shown here is derived from an EMBL/GenBank/DDBJ whole genome shotgun (WGS) entry which is preliminary data.</text>
</comment>
<keyword evidence="1" id="KW-0812">Transmembrane</keyword>
<keyword evidence="3" id="KW-0406">Ion transport</keyword>
<sequence length="143" mass="15911">METIPFVLLAGICAIMLQGIIDFIRGKKLQRGMRESRFSTELFYGLIIIYLMVMIGFGLIYFMLSFEEIILVESGVPREVGPTGSFIHSMYFSGVTLLTIGYGDITPVGVGRFIAVIEALIGYILPAAFVLRLVQYGQRSRGE</sequence>
<feature type="transmembrane region" description="Helical" evidence="1">
    <location>
        <begin position="113"/>
        <end position="134"/>
    </location>
</feature>
<keyword evidence="4" id="KW-1185">Reference proteome</keyword>
<organism evidence="3 4">
    <name type="scientific">Oceanobacillus jordanicus</name>
    <dbReference type="NCBI Taxonomy" id="2867266"/>
    <lineage>
        <taxon>Bacteria</taxon>
        <taxon>Bacillati</taxon>
        <taxon>Bacillota</taxon>
        <taxon>Bacilli</taxon>
        <taxon>Bacillales</taxon>
        <taxon>Bacillaceae</taxon>
        <taxon>Oceanobacillus</taxon>
    </lineage>
</organism>
<feature type="transmembrane region" description="Helical" evidence="1">
    <location>
        <begin position="6"/>
        <end position="24"/>
    </location>
</feature>
<feature type="domain" description="Potassium channel" evidence="2">
    <location>
        <begin position="50"/>
        <end position="136"/>
    </location>
</feature>
<dbReference type="RefSeq" id="WP_106895990.1">
    <property type="nucleotide sequence ID" value="NZ_JAIFZM010000024.1"/>
</dbReference>
<dbReference type="InterPro" id="IPR013099">
    <property type="entry name" value="K_chnl_dom"/>
</dbReference>
<dbReference type="Pfam" id="PF07885">
    <property type="entry name" value="Ion_trans_2"/>
    <property type="match status" value="1"/>
</dbReference>
<dbReference type="SUPFAM" id="SSF81324">
    <property type="entry name" value="Voltage-gated potassium channels"/>
    <property type="match status" value="1"/>
</dbReference>
<dbReference type="Gene3D" id="1.10.287.70">
    <property type="match status" value="1"/>
</dbReference>
<dbReference type="EMBL" id="JAIFZM010000024">
    <property type="protein sequence ID" value="MCG3421181.1"/>
    <property type="molecule type" value="Genomic_DNA"/>
</dbReference>
<keyword evidence="1" id="KW-0472">Membrane</keyword>
<evidence type="ECO:0000313" key="3">
    <source>
        <dbReference type="EMBL" id="MCG3421181.1"/>
    </source>
</evidence>
<name>A0AAW5BHH1_9BACI</name>
<reference evidence="3 4" key="1">
    <citation type="journal article" date="2022" name="Evol. Bioinform. Online">
        <title>Draft Genome Sequence of Oceanobacillus jordanicus Strain GSFE11, a Halotolerant Plant Growth-Promoting Bacterial Endophyte Isolated From the Jordan Valley.</title>
        <authorList>
            <person name="Alhindi T."/>
            <person name="Albdaiwi R."/>
        </authorList>
    </citation>
    <scope>NUCLEOTIDE SEQUENCE [LARGE SCALE GENOMIC DNA]</scope>
    <source>
        <strain evidence="3 4">GSFE11</strain>
    </source>
</reference>
<protein>
    <submittedName>
        <fullName evidence="3">Potassium channel family protein</fullName>
    </submittedName>
</protein>
<dbReference type="AlphaFoldDB" id="A0AAW5BHH1"/>